<gene>
    <name evidence="1" type="ORF">Rrhod_0961</name>
</gene>
<keyword evidence="2" id="KW-1185">Reference proteome</keyword>
<name>R7WU35_9NOCA</name>
<proteinExistence type="predicted"/>
<reference evidence="1 2" key="1">
    <citation type="journal article" date="2013" name="Genome Announc.">
        <title>Draft Genome Sequence of Rhodococcus rhodnii Strain LMG5362, a Symbiont of Rhodnius prolixus (Hemiptera, Reduviidae, Triatominae), the Principle Vector of Trypanosoma cruzi.</title>
        <authorList>
            <person name="Pachebat J.A."/>
            <person name="van Keulen G."/>
            <person name="Whitten M.M."/>
            <person name="Girdwood S."/>
            <person name="Del Sol R."/>
            <person name="Dyson P.J."/>
            <person name="Facey P.D."/>
        </authorList>
    </citation>
    <scope>NUCLEOTIDE SEQUENCE [LARGE SCALE GENOMIC DNA]</scope>
    <source>
        <strain evidence="1 2">LMG 5362</strain>
    </source>
</reference>
<dbReference type="Proteomes" id="UP000013525">
    <property type="component" value="Unassembled WGS sequence"/>
</dbReference>
<evidence type="ECO:0000313" key="1">
    <source>
        <dbReference type="EMBL" id="EOM77669.1"/>
    </source>
</evidence>
<evidence type="ECO:0000313" key="2">
    <source>
        <dbReference type="Proteomes" id="UP000013525"/>
    </source>
</evidence>
<dbReference type="EMBL" id="APMY01000029">
    <property type="protein sequence ID" value="EOM77669.1"/>
    <property type="molecule type" value="Genomic_DNA"/>
</dbReference>
<organism evidence="1 2">
    <name type="scientific">Rhodococcus rhodnii LMG 5362</name>
    <dbReference type="NCBI Taxonomy" id="1273125"/>
    <lineage>
        <taxon>Bacteria</taxon>
        <taxon>Bacillati</taxon>
        <taxon>Actinomycetota</taxon>
        <taxon>Actinomycetes</taxon>
        <taxon>Mycobacteriales</taxon>
        <taxon>Nocardiaceae</taxon>
        <taxon>Rhodococcus</taxon>
    </lineage>
</organism>
<protein>
    <submittedName>
        <fullName evidence="1">Uncharacterized protein</fullName>
    </submittedName>
</protein>
<comment type="caution">
    <text evidence="1">The sequence shown here is derived from an EMBL/GenBank/DDBJ whole genome shotgun (WGS) entry which is preliminary data.</text>
</comment>
<sequence>MTRRWVGGGFPSSSYIVDDLLHRVAERLGGERAGPLSKRVAFVSGTVESAY</sequence>
<dbReference type="AlphaFoldDB" id="R7WU35"/>
<accession>R7WU35</accession>